<accession>A0ABR9VUY8</accession>
<dbReference type="EMBL" id="JADEVV010000051">
    <property type="protein sequence ID" value="MBE9255172.1"/>
    <property type="molecule type" value="Genomic_DNA"/>
</dbReference>
<proteinExistence type="predicted"/>
<evidence type="ECO:0000313" key="1">
    <source>
        <dbReference type="EMBL" id="MBE9255172.1"/>
    </source>
</evidence>
<comment type="caution">
    <text evidence="1">The sequence shown here is derived from an EMBL/GenBank/DDBJ whole genome shotgun (WGS) entry which is preliminary data.</text>
</comment>
<keyword evidence="2" id="KW-1185">Reference proteome</keyword>
<protein>
    <submittedName>
        <fullName evidence="1">Uncharacterized protein</fullName>
    </submittedName>
</protein>
<sequence length="123" mass="13658">MPLDANPDLKEQVLKNNLERREILAIIRGKWSSFGEGISKNRESVNTTLTNLIPNLKIRQKDARIQIMTLGLVALTKAFQSNIDLANKFADVKELELAPLTADDVRQLLGLDGVECLVSQSSN</sequence>
<reference evidence="1 2" key="1">
    <citation type="submission" date="2020-10" db="EMBL/GenBank/DDBJ databases">
        <authorList>
            <person name="Castelo-Branco R."/>
            <person name="Eusebio N."/>
            <person name="Adriana R."/>
            <person name="Vieira A."/>
            <person name="Brugerolle De Fraissinette N."/>
            <person name="Rezende De Castro R."/>
            <person name="Schneider M.P."/>
            <person name="Vasconcelos V."/>
            <person name="Leao P.N."/>
        </authorList>
    </citation>
    <scope>NUCLEOTIDE SEQUENCE [LARGE SCALE GENOMIC DNA]</scope>
    <source>
        <strain evidence="1 2">LEGE 00031</strain>
    </source>
</reference>
<organism evidence="1 2">
    <name type="scientific">Synechocystis salina LEGE 00031</name>
    <dbReference type="NCBI Taxonomy" id="1828736"/>
    <lineage>
        <taxon>Bacteria</taxon>
        <taxon>Bacillati</taxon>
        <taxon>Cyanobacteriota</taxon>
        <taxon>Cyanophyceae</taxon>
        <taxon>Synechococcales</taxon>
        <taxon>Merismopediaceae</taxon>
        <taxon>Synechocystis</taxon>
    </lineage>
</organism>
<dbReference type="Proteomes" id="UP000658720">
    <property type="component" value="Unassembled WGS sequence"/>
</dbReference>
<name>A0ABR9VUY8_9SYNC</name>
<evidence type="ECO:0000313" key="2">
    <source>
        <dbReference type="Proteomes" id="UP000658720"/>
    </source>
</evidence>
<dbReference type="RefSeq" id="WP_194020598.1">
    <property type="nucleotide sequence ID" value="NZ_JADEVV010000051.1"/>
</dbReference>
<gene>
    <name evidence="1" type="ORF">IQ217_15255</name>
</gene>